<name>A0A9P6TFG6_9BASI</name>
<proteinExistence type="predicted"/>
<evidence type="ECO:0000256" key="1">
    <source>
        <dbReference type="SAM" id="MobiDB-lite"/>
    </source>
</evidence>
<protein>
    <submittedName>
        <fullName evidence="2">Uncharacterized protein</fullName>
    </submittedName>
</protein>
<dbReference type="Proteomes" id="UP000886653">
    <property type="component" value="Unassembled WGS sequence"/>
</dbReference>
<feature type="compositionally biased region" description="Polar residues" evidence="1">
    <location>
        <begin position="121"/>
        <end position="135"/>
    </location>
</feature>
<dbReference type="AlphaFoldDB" id="A0A9P6TFG6"/>
<organism evidence="2 3">
    <name type="scientific">Cronartium quercuum f. sp. fusiforme G11</name>
    <dbReference type="NCBI Taxonomy" id="708437"/>
    <lineage>
        <taxon>Eukaryota</taxon>
        <taxon>Fungi</taxon>
        <taxon>Dikarya</taxon>
        <taxon>Basidiomycota</taxon>
        <taxon>Pucciniomycotina</taxon>
        <taxon>Pucciniomycetes</taxon>
        <taxon>Pucciniales</taxon>
        <taxon>Coleosporiaceae</taxon>
        <taxon>Cronartium</taxon>
    </lineage>
</organism>
<comment type="caution">
    <text evidence="2">The sequence shown here is derived from an EMBL/GenBank/DDBJ whole genome shotgun (WGS) entry which is preliminary data.</text>
</comment>
<accession>A0A9P6TFG6</accession>
<dbReference type="EMBL" id="MU167234">
    <property type="protein sequence ID" value="KAG0148748.1"/>
    <property type="molecule type" value="Genomic_DNA"/>
</dbReference>
<reference evidence="2" key="1">
    <citation type="submission" date="2013-11" db="EMBL/GenBank/DDBJ databases">
        <title>Genome sequence of the fusiform rust pathogen reveals effectors for host alternation and coevolution with pine.</title>
        <authorList>
            <consortium name="DOE Joint Genome Institute"/>
            <person name="Smith K."/>
            <person name="Pendleton A."/>
            <person name="Kubisiak T."/>
            <person name="Anderson C."/>
            <person name="Salamov A."/>
            <person name="Aerts A."/>
            <person name="Riley R."/>
            <person name="Clum A."/>
            <person name="Lindquist E."/>
            <person name="Ence D."/>
            <person name="Campbell M."/>
            <person name="Kronenberg Z."/>
            <person name="Feau N."/>
            <person name="Dhillon B."/>
            <person name="Hamelin R."/>
            <person name="Burleigh J."/>
            <person name="Smith J."/>
            <person name="Yandell M."/>
            <person name="Nelson C."/>
            <person name="Grigoriev I."/>
            <person name="Davis J."/>
        </authorList>
    </citation>
    <scope>NUCLEOTIDE SEQUENCE</scope>
    <source>
        <strain evidence="2">G11</strain>
    </source>
</reference>
<gene>
    <name evidence="2" type="ORF">CROQUDRAFT_692735</name>
</gene>
<sequence length="135" mass="15355">MREVVKTDKWLWIGTNHNCFDAHCETTLTCCQYVEHQETRQCLPEIQHSLLNSYIINVGALYSAEAHQSYTGNTWQNLLADEWAQAVSSGLETWKLSCPPKLPKGIKQNPPKPSGQPHPNQPRTSKVQRSEIQTL</sequence>
<feature type="region of interest" description="Disordered" evidence="1">
    <location>
        <begin position="98"/>
        <end position="135"/>
    </location>
</feature>
<evidence type="ECO:0000313" key="3">
    <source>
        <dbReference type="Proteomes" id="UP000886653"/>
    </source>
</evidence>
<keyword evidence="3" id="KW-1185">Reference proteome</keyword>
<evidence type="ECO:0000313" key="2">
    <source>
        <dbReference type="EMBL" id="KAG0148748.1"/>
    </source>
</evidence>
<feature type="compositionally biased region" description="Pro residues" evidence="1">
    <location>
        <begin position="110"/>
        <end position="120"/>
    </location>
</feature>